<comment type="caution">
    <text evidence="3">The sequence shown here is derived from an EMBL/GenBank/DDBJ whole genome shotgun (WGS) entry which is preliminary data.</text>
</comment>
<proteinExistence type="predicted"/>
<dbReference type="EMBL" id="JAUSVY010000005">
    <property type="protein sequence ID" value="MDQ0505630.1"/>
    <property type="molecule type" value="Genomic_DNA"/>
</dbReference>
<keyword evidence="4" id="KW-1185">Reference proteome</keyword>
<keyword evidence="2" id="KW-0732">Signal</keyword>
<organism evidence="3 4">
    <name type="scientific">Xanthobacter agilis</name>
    <dbReference type="NCBI Taxonomy" id="47492"/>
    <lineage>
        <taxon>Bacteria</taxon>
        <taxon>Pseudomonadati</taxon>
        <taxon>Pseudomonadota</taxon>
        <taxon>Alphaproteobacteria</taxon>
        <taxon>Hyphomicrobiales</taxon>
        <taxon>Xanthobacteraceae</taxon>
        <taxon>Xanthobacter</taxon>
    </lineage>
</organism>
<dbReference type="RefSeq" id="WP_237346393.1">
    <property type="nucleotide sequence ID" value="NZ_JABWGX010000018.1"/>
</dbReference>
<evidence type="ECO:0000313" key="3">
    <source>
        <dbReference type="EMBL" id="MDQ0505630.1"/>
    </source>
</evidence>
<reference evidence="3 4" key="1">
    <citation type="submission" date="2023-07" db="EMBL/GenBank/DDBJ databases">
        <title>Genomic Encyclopedia of Type Strains, Phase IV (KMG-IV): sequencing the most valuable type-strain genomes for metagenomic binning, comparative biology and taxonomic classification.</title>
        <authorList>
            <person name="Goeker M."/>
        </authorList>
    </citation>
    <scope>NUCLEOTIDE SEQUENCE [LARGE SCALE GENOMIC DNA]</scope>
    <source>
        <strain evidence="3 4">DSM 3770</strain>
    </source>
</reference>
<name>A0ABU0LEQ5_XANAG</name>
<dbReference type="Proteomes" id="UP001241747">
    <property type="component" value="Unassembled WGS sequence"/>
</dbReference>
<evidence type="ECO:0000256" key="1">
    <source>
        <dbReference type="SAM" id="MobiDB-lite"/>
    </source>
</evidence>
<gene>
    <name evidence="3" type="ORF">QOZ94_002430</name>
</gene>
<evidence type="ECO:0000313" key="4">
    <source>
        <dbReference type="Proteomes" id="UP001241747"/>
    </source>
</evidence>
<feature type="signal peptide" evidence="2">
    <location>
        <begin position="1"/>
        <end position="30"/>
    </location>
</feature>
<protein>
    <submittedName>
        <fullName evidence="3">Uncharacterized protein</fullName>
    </submittedName>
</protein>
<evidence type="ECO:0000256" key="2">
    <source>
        <dbReference type="SAM" id="SignalP"/>
    </source>
</evidence>
<accession>A0ABU0LEQ5</accession>
<feature type="chain" id="PRO_5047100176" evidence="2">
    <location>
        <begin position="31"/>
        <end position="212"/>
    </location>
</feature>
<sequence>MKTASPRPNPFRRSAALAVLALVMAGPALAQPKSDPEWPCPQRRTPDISLAVVWTGPDLASAGVWTDDLEASTLAVKLASRRTPLDQVDGLIDAFAKEAGPDVKVRLVRVFAGVYEITSLERAKVMDGITRYARGQNRLAERLRDEGDALSKAKDSPEAADTRETQELEQKLNWDTRIFEERARSLIYVCETPVLLEQRLFEIGRRIQDRVK</sequence>
<feature type="region of interest" description="Disordered" evidence="1">
    <location>
        <begin position="147"/>
        <end position="166"/>
    </location>
</feature>